<dbReference type="Proteomes" id="UP001500665">
    <property type="component" value="Unassembled WGS sequence"/>
</dbReference>
<keyword evidence="4" id="KW-1185">Reference proteome</keyword>
<organism evidence="3 4">
    <name type="scientific">Actinocorallia libanotica</name>
    <dbReference type="NCBI Taxonomy" id="46162"/>
    <lineage>
        <taxon>Bacteria</taxon>
        <taxon>Bacillati</taxon>
        <taxon>Actinomycetota</taxon>
        <taxon>Actinomycetes</taxon>
        <taxon>Streptosporangiales</taxon>
        <taxon>Thermomonosporaceae</taxon>
        <taxon>Actinocorallia</taxon>
    </lineage>
</organism>
<dbReference type="RefSeq" id="WP_344236389.1">
    <property type="nucleotide sequence ID" value="NZ_BAAAHH010000001.1"/>
</dbReference>
<feature type="transmembrane region" description="Helical" evidence="1">
    <location>
        <begin position="107"/>
        <end position="128"/>
    </location>
</feature>
<dbReference type="Pfam" id="PF05425">
    <property type="entry name" value="CopD"/>
    <property type="match status" value="1"/>
</dbReference>
<dbReference type="InterPro" id="IPR008457">
    <property type="entry name" value="Cu-R_CopD_dom"/>
</dbReference>
<gene>
    <name evidence="3" type="ORF">GCM10009550_06060</name>
</gene>
<evidence type="ECO:0000259" key="2">
    <source>
        <dbReference type="Pfam" id="PF05425"/>
    </source>
</evidence>
<keyword evidence="1" id="KW-0812">Transmembrane</keyword>
<evidence type="ECO:0000313" key="4">
    <source>
        <dbReference type="Proteomes" id="UP001500665"/>
    </source>
</evidence>
<evidence type="ECO:0000313" key="3">
    <source>
        <dbReference type="EMBL" id="GAA0938380.1"/>
    </source>
</evidence>
<dbReference type="EMBL" id="BAAAHH010000001">
    <property type="protein sequence ID" value="GAA0938380.1"/>
    <property type="molecule type" value="Genomic_DNA"/>
</dbReference>
<comment type="caution">
    <text evidence="3">The sequence shown here is derived from an EMBL/GenBank/DDBJ whole genome shotgun (WGS) entry which is preliminary data.</text>
</comment>
<name>A0ABN1Q6P3_9ACTN</name>
<keyword evidence="1" id="KW-0472">Membrane</keyword>
<protein>
    <recommendedName>
        <fullName evidence="2">Copper resistance protein D domain-containing protein</fullName>
    </recommendedName>
</protein>
<proteinExistence type="predicted"/>
<evidence type="ECO:0000256" key="1">
    <source>
        <dbReference type="SAM" id="Phobius"/>
    </source>
</evidence>
<feature type="transmembrane region" description="Helical" evidence="1">
    <location>
        <begin position="81"/>
        <end position="100"/>
    </location>
</feature>
<reference evidence="3 4" key="1">
    <citation type="journal article" date="2019" name="Int. J. Syst. Evol. Microbiol.">
        <title>The Global Catalogue of Microorganisms (GCM) 10K type strain sequencing project: providing services to taxonomists for standard genome sequencing and annotation.</title>
        <authorList>
            <consortium name="The Broad Institute Genomics Platform"/>
            <consortium name="The Broad Institute Genome Sequencing Center for Infectious Disease"/>
            <person name="Wu L."/>
            <person name="Ma J."/>
        </authorList>
    </citation>
    <scope>NUCLEOTIDE SEQUENCE [LARGE SCALE GENOMIC DNA]</scope>
    <source>
        <strain evidence="3 4">JCM 10696</strain>
    </source>
</reference>
<feature type="transmembrane region" description="Helical" evidence="1">
    <location>
        <begin position="12"/>
        <end position="32"/>
    </location>
</feature>
<keyword evidence="1" id="KW-1133">Transmembrane helix</keyword>
<feature type="domain" description="Copper resistance protein D" evidence="2">
    <location>
        <begin position="45"/>
        <end position="112"/>
    </location>
</feature>
<accession>A0ABN1Q6P3</accession>
<feature type="transmembrane region" description="Helical" evidence="1">
    <location>
        <begin position="52"/>
        <end position="69"/>
    </location>
</feature>
<sequence>MLSVSLDTLRVFLHVLAATIWVGGQLTLGALVPAIRGFEGVTKVAARRFNQVAWPAFAVLVLTGVWNMLEMSDDVPSEYQMTLHVKLVFVILSGVAAFLHTRATSKAGLAAWGAIGAVTALVSLFFGVQLG</sequence>